<dbReference type="GO" id="GO:0004069">
    <property type="term" value="F:L-aspartate:2-oxoglutarate aminotransferase activity"/>
    <property type="evidence" value="ECO:0007669"/>
    <property type="project" value="UniProtKB-EC"/>
</dbReference>
<comment type="caution">
    <text evidence="13">The sequence shown here is derived from an EMBL/GenBank/DDBJ whole genome shotgun (WGS) entry which is preliminary data.</text>
</comment>
<sequence>MGPPDAILGITESYKRDTNPKKVNLGVGAYRNDLGKPHILPSVIKAEEKLSELNLDKEYLPISGLPEFTAAAAKLAFGDKSPVITEKLVNITYFI</sequence>
<dbReference type="EC" id="2.6.1.1" evidence="3"/>
<keyword evidence="5" id="KW-0808">Transferase</keyword>
<dbReference type="GO" id="GO:0006533">
    <property type="term" value="P:L-aspartate catabolic process"/>
    <property type="evidence" value="ECO:0007669"/>
    <property type="project" value="TreeGrafter"/>
</dbReference>
<dbReference type="PANTHER" id="PTHR11879">
    <property type="entry name" value="ASPARTATE AMINOTRANSFERASE"/>
    <property type="match status" value="1"/>
</dbReference>
<dbReference type="Pfam" id="PF00155">
    <property type="entry name" value="Aminotran_1_2"/>
    <property type="match status" value="1"/>
</dbReference>
<evidence type="ECO:0000256" key="3">
    <source>
        <dbReference type="ARBA" id="ARBA00012753"/>
    </source>
</evidence>
<dbReference type="GO" id="GO:0005739">
    <property type="term" value="C:mitochondrion"/>
    <property type="evidence" value="ECO:0007669"/>
    <property type="project" value="TreeGrafter"/>
</dbReference>
<proteinExistence type="predicted"/>
<evidence type="ECO:0000259" key="12">
    <source>
        <dbReference type="Pfam" id="PF00155"/>
    </source>
</evidence>
<accession>A0A1Y3BJK6</accession>
<evidence type="ECO:0000256" key="1">
    <source>
        <dbReference type="ARBA" id="ARBA00001933"/>
    </source>
</evidence>
<dbReference type="EMBL" id="MUJZ01019040">
    <property type="protein sequence ID" value="OTF80287.1"/>
    <property type="molecule type" value="Genomic_DNA"/>
</dbReference>
<gene>
    <name evidence="13" type="ORF">BLA29_013388</name>
</gene>
<feature type="domain" description="Aminotransferase class I/classII large" evidence="12">
    <location>
        <begin position="21"/>
        <end position="92"/>
    </location>
</feature>
<evidence type="ECO:0000256" key="7">
    <source>
        <dbReference type="ARBA" id="ARBA00040891"/>
    </source>
</evidence>
<dbReference type="SUPFAM" id="SSF53383">
    <property type="entry name" value="PLP-dependent transferases"/>
    <property type="match status" value="1"/>
</dbReference>
<keyword evidence="14" id="KW-1185">Reference proteome</keyword>
<evidence type="ECO:0000256" key="8">
    <source>
        <dbReference type="ARBA" id="ARBA00041257"/>
    </source>
</evidence>
<dbReference type="GO" id="GO:0030170">
    <property type="term" value="F:pyridoxal phosphate binding"/>
    <property type="evidence" value="ECO:0007669"/>
    <property type="project" value="InterPro"/>
</dbReference>
<evidence type="ECO:0000256" key="4">
    <source>
        <dbReference type="ARBA" id="ARBA00022576"/>
    </source>
</evidence>
<evidence type="ECO:0000256" key="2">
    <source>
        <dbReference type="ARBA" id="ARBA00011738"/>
    </source>
</evidence>
<evidence type="ECO:0000256" key="5">
    <source>
        <dbReference type="ARBA" id="ARBA00022679"/>
    </source>
</evidence>
<dbReference type="Proteomes" id="UP000194236">
    <property type="component" value="Unassembled WGS sequence"/>
</dbReference>
<organism evidence="13 14">
    <name type="scientific">Euroglyphus maynei</name>
    <name type="common">Mayne's house dust mite</name>
    <dbReference type="NCBI Taxonomy" id="6958"/>
    <lineage>
        <taxon>Eukaryota</taxon>
        <taxon>Metazoa</taxon>
        <taxon>Ecdysozoa</taxon>
        <taxon>Arthropoda</taxon>
        <taxon>Chelicerata</taxon>
        <taxon>Arachnida</taxon>
        <taxon>Acari</taxon>
        <taxon>Acariformes</taxon>
        <taxon>Sarcoptiformes</taxon>
        <taxon>Astigmata</taxon>
        <taxon>Psoroptidia</taxon>
        <taxon>Analgoidea</taxon>
        <taxon>Pyroglyphidae</taxon>
        <taxon>Pyroglyphinae</taxon>
        <taxon>Euroglyphus</taxon>
    </lineage>
</organism>
<evidence type="ECO:0000256" key="10">
    <source>
        <dbReference type="ARBA" id="ARBA00042867"/>
    </source>
</evidence>
<comment type="cofactor">
    <cofactor evidence="1">
        <name>pyridoxal 5'-phosphate</name>
        <dbReference type="ChEBI" id="CHEBI:597326"/>
    </cofactor>
</comment>
<dbReference type="Gene3D" id="3.90.1150.10">
    <property type="entry name" value="Aspartate Aminotransferase, domain 1"/>
    <property type="match status" value="1"/>
</dbReference>
<dbReference type="PANTHER" id="PTHR11879:SF22">
    <property type="entry name" value="ASPARTATE AMINOTRANSFERASE, MITOCHONDRIAL"/>
    <property type="match status" value="1"/>
</dbReference>
<name>A0A1Y3BJK6_EURMA</name>
<evidence type="ECO:0000256" key="11">
    <source>
        <dbReference type="ARBA" id="ARBA00042891"/>
    </source>
</evidence>
<protein>
    <recommendedName>
        <fullName evidence="7">Aspartate aminotransferase, mitochondrial</fullName>
        <ecNumber evidence="3">2.6.1.1</ecNumber>
    </recommendedName>
    <alternativeName>
        <fullName evidence="8">Kynurenine aminotransferase 4</fullName>
    </alternativeName>
    <alternativeName>
        <fullName evidence="11">Kynurenine aminotransferase IV</fullName>
    </alternativeName>
    <alternativeName>
        <fullName evidence="10">Kynurenine--oxoglutarate transaminase 4</fullName>
    </alternativeName>
    <alternativeName>
        <fullName evidence="9">Kynurenine--oxoglutarate transaminase IV</fullName>
    </alternativeName>
</protein>
<reference evidence="13 14" key="1">
    <citation type="submission" date="2017-03" db="EMBL/GenBank/DDBJ databases">
        <title>Genome Survey of Euroglyphus maynei.</title>
        <authorList>
            <person name="Arlian L.G."/>
            <person name="Morgan M.S."/>
            <person name="Rider S.D."/>
        </authorList>
    </citation>
    <scope>NUCLEOTIDE SEQUENCE [LARGE SCALE GENOMIC DNA]</scope>
    <source>
        <strain evidence="13">Arlian Lab</strain>
        <tissue evidence="13">Whole body</tissue>
    </source>
</reference>
<keyword evidence="6" id="KW-0663">Pyridoxal phosphate</keyword>
<keyword evidence="4" id="KW-0032">Aminotransferase</keyword>
<dbReference type="InterPro" id="IPR000796">
    <property type="entry name" value="Asp_trans"/>
</dbReference>
<dbReference type="AlphaFoldDB" id="A0A1Y3BJK6"/>
<dbReference type="InterPro" id="IPR015422">
    <property type="entry name" value="PyrdxlP-dep_Trfase_small"/>
</dbReference>
<evidence type="ECO:0000256" key="9">
    <source>
        <dbReference type="ARBA" id="ARBA00041746"/>
    </source>
</evidence>
<dbReference type="OrthoDB" id="6752799at2759"/>
<dbReference type="InterPro" id="IPR015424">
    <property type="entry name" value="PyrdxlP-dep_Trfase"/>
</dbReference>
<dbReference type="InterPro" id="IPR004839">
    <property type="entry name" value="Aminotransferase_I/II_large"/>
</dbReference>
<comment type="subunit">
    <text evidence="2">Homodimer.</text>
</comment>
<evidence type="ECO:0000313" key="13">
    <source>
        <dbReference type="EMBL" id="OTF80287.1"/>
    </source>
</evidence>
<evidence type="ECO:0000313" key="14">
    <source>
        <dbReference type="Proteomes" id="UP000194236"/>
    </source>
</evidence>
<evidence type="ECO:0000256" key="6">
    <source>
        <dbReference type="ARBA" id="ARBA00022898"/>
    </source>
</evidence>